<protein>
    <recommendedName>
        <fullName evidence="3">Phage protein</fullName>
    </recommendedName>
</protein>
<sequence>MSHLLKFRFNSALHGKKSKAHKGVCSWHAGECDKKPKWSFFTPMGWQSACGKAREAIEERYGKPVN</sequence>
<accession>A0ABT3UYZ4</accession>
<reference evidence="1" key="1">
    <citation type="journal article" date="2022" name="bioRxiv">
        <title>Discovery and biosynthetic assessment of Streptomyces ortus sp nov. isolated from a deep-sea sponge.</title>
        <authorList>
            <person name="Williams S.E."/>
        </authorList>
    </citation>
    <scope>NUCLEOTIDE SEQUENCE</scope>
    <source>
        <strain evidence="1">A15ISP2-DRY2</strain>
    </source>
</reference>
<dbReference type="RefSeq" id="WP_267025797.1">
    <property type="nucleotide sequence ID" value="NZ_JAIFZO010000002.1"/>
</dbReference>
<gene>
    <name evidence="1" type="ORF">K3769_08380</name>
</gene>
<comment type="caution">
    <text evidence="1">The sequence shown here is derived from an EMBL/GenBank/DDBJ whole genome shotgun (WGS) entry which is preliminary data.</text>
</comment>
<dbReference type="EMBL" id="JAIFZO010000002">
    <property type="protein sequence ID" value="MCX4232790.1"/>
    <property type="molecule type" value="Genomic_DNA"/>
</dbReference>
<name>A0ABT3UYZ4_9ACTN</name>
<organism evidence="1 2">
    <name type="scientific">Streptomyces ortus</name>
    <dbReference type="NCBI Taxonomy" id="2867268"/>
    <lineage>
        <taxon>Bacteria</taxon>
        <taxon>Bacillati</taxon>
        <taxon>Actinomycetota</taxon>
        <taxon>Actinomycetes</taxon>
        <taxon>Kitasatosporales</taxon>
        <taxon>Streptomycetaceae</taxon>
        <taxon>Streptomyces</taxon>
    </lineage>
</organism>
<dbReference type="Proteomes" id="UP001165590">
    <property type="component" value="Unassembled WGS sequence"/>
</dbReference>
<evidence type="ECO:0000313" key="2">
    <source>
        <dbReference type="Proteomes" id="UP001165590"/>
    </source>
</evidence>
<proteinExistence type="predicted"/>
<evidence type="ECO:0008006" key="3">
    <source>
        <dbReference type="Google" id="ProtNLM"/>
    </source>
</evidence>
<keyword evidence="2" id="KW-1185">Reference proteome</keyword>
<evidence type="ECO:0000313" key="1">
    <source>
        <dbReference type="EMBL" id="MCX4232790.1"/>
    </source>
</evidence>